<dbReference type="STRING" id="985054.SAMN05444358_103179"/>
<name>A0A1H2ZEA6_9RHOB</name>
<feature type="transmembrane region" description="Helical" evidence="1">
    <location>
        <begin position="6"/>
        <end position="26"/>
    </location>
</feature>
<feature type="transmembrane region" description="Helical" evidence="1">
    <location>
        <begin position="99"/>
        <end position="118"/>
    </location>
</feature>
<dbReference type="AlphaFoldDB" id="A0A1H2ZEA6"/>
<sequence length="145" mass="16614">MIDPWWIVIAVSGWIGLGIFMLTVLWKTWTGLSRCLGLMYANHLMVLRKFGFPAQNPMSNTLSLSKGYGRTRIFLKLLIWGAPQISETPREAYMAIRSARIWSALGVTFWVLAFTGLSFLAIEFLWLFIAGNVIYLMILRPAPWR</sequence>
<dbReference type="Proteomes" id="UP000183400">
    <property type="component" value="Unassembled WGS sequence"/>
</dbReference>
<accession>A0A1H2ZEA6</accession>
<organism evidence="2 3">
    <name type="scientific">Ruegeria halocynthiae</name>
    <dbReference type="NCBI Taxonomy" id="985054"/>
    <lineage>
        <taxon>Bacteria</taxon>
        <taxon>Pseudomonadati</taxon>
        <taxon>Pseudomonadota</taxon>
        <taxon>Alphaproteobacteria</taxon>
        <taxon>Rhodobacterales</taxon>
        <taxon>Roseobacteraceae</taxon>
        <taxon>Ruegeria</taxon>
    </lineage>
</organism>
<evidence type="ECO:0000256" key="1">
    <source>
        <dbReference type="SAM" id="Phobius"/>
    </source>
</evidence>
<keyword evidence="1" id="KW-0472">Membrane</keyword>
<dbReference type="EMBL" id="FNNP01000003">
    <property type="protein sequence ID" value="SDX15298.1"/>
    <property type="molecule type" value="Genomic_DNA"/>
</dbReference>
<keyword evidence="3" id="KW-1185">Reference proteome</keyword>
<proteinExistence type="predicted"/>
<keyword evidence="1" id="KW-0812">Transmembrane</keyword>
<evidence type="ECO:0000313" key="3">
    <source>
        <dbReference type="Proteomes" id="UP000183400"/>
    </source>
</evidence>
<keyword evidence="1" id="KW-1133">Transmembrane helix</keyword>
<gene>
    <name evidence="2" type="ORF">SAMN05444358_103179</name>
</gene>
<reference evidence="3" key="1">
    <citation type="submission" date="2016-10" db="EMBL/GenBank/DDBJ databases">
        <authorList>
            <person name="Varghese N."/>
            <person name="Submissions S."/>
        </authorList>
    </citation>
    <scope>NUCLEOTIDE SEQUENCE [LARGE SCALE GENOMIC DNA]</scope>
    <source>
        <strain evidence="3">DSM 27839</strain>
    </source>
</reference>
<evidence type="ECO:0000313" key="2">
    <source>
        <dbReference type="EMBL" id="SDX15298.1"/>
    </source>
</evidence>
<protein>
    <submittedName>
        <fullName evidence="2">Uncharacterized protein</fullName>
    </submittedName>
</protein>